<protein>
    <submittedName>
        <fullName evidence="2">Tubulin tyrosine ligase like 9</fullName>
    </submittedName>
</protein>
<evidence type="ECO:0000256" key="1">
    <source>
        <dbReference type="SAM" id="MobiDB-lite"/>
    </source>
</evidence>
<dbReference type="HOGENOM" id="CLU_2235658_0_0_1"/>
<keyword evidence="3" id="KW-1185">Reference proteome</keyword>
<name>A0A0A0MR21_HUMAN</name>
<evidence type="ECO:0000313" key="3">
    <source>
        <dbReference type="Proteomes" id="UP000005640"/>
    </source>
</evidence>
<dbReference type="AlphaFoldDB" id="A0A0A0MR21"/>
<dbReference type="ChiTaRS" id="TTLL9">
    <property type="organism name" value="human"/>
</dbReference>
<reference evidence="2" key="3">
    <citation type="journal article" date="2004" name="Nature">
        <title>Finishing the euchromatic sequence of the human genome.</title>
        <authorList>
            <consortium name="International Human Genome Sequencing Consortium"/>
        </authorList>
    </citation>
    <scope>NUCLEOTIDE SEQUENCE [LARGE SCALE GENOMIC DNA]</scope>
</reference>
<reference evidence="2" key="4">
    <citation type="submission" date="2025-05" db="UniProtKB">
        <authorList>
            <consortium name="Ensembl"/>
        </authorList>
    </citation>
    <scope>IDENTIFICATION</scope>
</reference>
<organism evidence="2 3">
    <name type="scientific">Homo sapiens</name>
    <name type="common">Human</name>
    <dbReference type="NCBI Taxonomy" id="9606"/>
    <lineage>
        <taxon>Eukaryota</taxon>
        <taxon>Metazoa</taxon>
        <taxon>Chordata</taxon>
        <taxon>Craniata</taxon>
        <taxon>Vertebrata</taxon>
        <taxon>Euteleostomi</taxon>
        <taxon>Mammalia</taxon>
        <taxon>Eutheria</taxon>
        <taxon>Euarchontoglires</taxon>
        <taxon>Primates</taxon>
        <taxon>Haplorrhini</taxon>
        <taxon>Catarrhini</taxon>
        <taxon>Hominidae</taxon>
        <taxon>Homo</taxon>
    </lineage>
</organism>
<dbReference type="GeneTree" id="ENSGT00940000159879"/>
<evidence type="ECO:0000313" key="2">
    <source>
        <dbReference type="Ensembl" id="ENSP00000308980.5"/>
    </source>
</evidence>
<dbReference type="OrthoDB" id="277439at2759"/>
<feature type="compositionally biased region" description="Basic and acidic residues" evidence="1">
    <location>
        <begin position="65"/>
        <end position="82"/>
    </location>
</feature>
<reference evidence="2" key="1">
    <citation type="journal article" date="2001" name="Nature">
        <title>Initial sequencing and analysis of the human genome.</title>
        <authorList>
            <consortium name="International Human Genome Sequencing Consortium"/>
            <person name="Lander E.S."/>
            <person name="Linton L.M."/>
            <person name="Birren B."/>
            <person name="Nusbaum C."/>
            <person name="Zody M.C."/>
            <person name="Baldwin J."/>
            <person name="Devon K."/>
            <person name="Dewar K."/>
            <person name="Doyle M."/>
            <person name="FitzHugh W."/>
            <person name="Funke R."/>
            <person name="Gage D."/>
            <person name="Harris K."/>
            <person name="Heaford A."/>
            <person name="Howland J."/>
            <person name="Kann L."/>
            <person name="Lehoczky J."/>
            <person name="LeVine R."/>
            <person name="McEwan P."/>
            <person name="McKernan K."/>
            <person name="Meldrim J."/>
            <person name="Mesirov J.P."/>
            <person name="Miranda C."/>
            <person name="Morris W."/>
            <person name="Naylor J."/>
            <person name="Raymond C."/>
            <person name="Rosetti M."/>
            <person name="Santos R."/>
            <person name="Sheridan A."/>
            <person name="Sougnez C."/>
            <person name="Stange-Thomann N."/>
            <person name="Stojanovic N."/>
            <person name="Subramanian A."/>
            <person name="Wyman D."/>
            <person name="Rogers J."/>
            <person name="Sulston J."/>
            <person name="Ainscough R."/>
            <person name="Beck S."/>
            <person name="Bentley D."/>
            <person name="Burton J."/>
            <person name="Clee C."/>
            <person name="Carter N."/>
            <person name="Coulson A."/>
            <person name="Deadman R."/>
            <person name="Deloukas P."/>
            <person name="Dunham A."/>
            <person name="Dunham I."/>
            <person name="Durbin R."/>
            <person name="French L."/>
            <person name="Grafham D."/>
            <person name="Gregory S."/>
            <person name="Hubbard T."/>
            <person name="Humphray S."/>
            <person name="Hunt A."/>
            <person name="Jones M."/>
            <person name="Lloyd C."/>
            <person name="McMurray A."/>
            <person name="Matthews L."/>
            <person name="Mercer S."/>
            <person name="Milne S."/>
            <person name="Mullikin J.C."/>
            <person name="Mungall A."/>
            <person name="Plumb R."/>
            <person name="Ross M."/>
            <person name="Shownkeen R."/>
            <person name="Sims S."/>
            <person name="Waterston R.H."/>
            <person name="Wilson R.K."/>
            <person name="Hillier L.W."/>
            <person name="McPherson J.D."/>
            <person name="Marra M.A."/>
            <person name="Mardis E.R."/>
            <person name="Fulton L.A."/>
            <person name="Chinwalla A.T."/>
            <person name="Pepin K.H."/>
            <person name="Gish W.R."/>
            <person name="Chissoe S.L."/>
            <person name="Wendl M.C."/>
            <person name="Delehaunty K.D."/>
            <person name="Miner T.L."/>
            <person name="Delehaunty A."/>
            <person name="Kramer J.B."/>
            <person name="Cook L.L."/>
            <person name="Fulton R.S."/>
            <person name="Johnson D.L."/>
            <person name="Minx P.J."/>
            <person name="Clifton S.W."/>
            <person name="Hawkins T."/>
            <person name="Branscomb E."/>
            <person name="Predki P."/>
            <person name="Richardson P."/>
            <person name="Wenning S."/>
            <person name="Slezak T."/>
            <person name="Doggett N."/>
            <person name="Cheng J.F."/>
            <person name="Olsen A."/>
            <person name="Lucas S."/>
            <person name="Elkin C."/>
            <person name="Uberbacher E."/>
            <person name="Frazier M."/>
            <person name="Gibbs R.A."/>
            <person name="Muzny D.M."/>
            <person name="Scherer S.E."/>
            <person name="Bouck J.B."/>
            <person name="Sodergren E.J."/>
            <person name="Worley K.C."/>
            <person name="Rives C.M."/>
            <person name="Gorrell J.H."/>
            <person name="Metzker M.L."/>
            <person name="Naylor S.L."/>
            <person name="Kucherlapati R.S."/>
            <person name="Nelson D.L."/>
            <person name="Weinstock G.M."/>
            <person name="Sakaki Y."/>
            <person name="Fujiyama A."/>
            <person name="Hattori M."/>
            <person name="Yada T."/>
            <person name="Toyoda A."/>
            <person name="Itoh T."/>
            <person name="Kawagoe C."/>
            <person name="Watanabe H."/>
            <person name="Totoki Y."/>
            <person name="Taylor T."/>
            <person name="Weissenbach J."/>
            <person name="Heilig R."/>
            <person name="Saurin W."/>
            <person name="Artiguenave F."/>
            <person name="Brottier P."/>
            <person name="Bruls T."/>
            <person name="Pelletier E."/>
            <person name="Robert C."/>
            <person name="Wincker P."/>
            <person name="Smith D.R."/>
            <person name="Doucette-Stamm L."/>
            <person name="Rubenfield M."/>
            <person name="Weinstock K."/>
            <person name="Lee H.M."/>
            <person name="Dubois J."/>
            <person name="Rosenthal A."/>
            <person name="Platzer M."/>
            <person name="Nyakatura G."/>
            <person name="Taudien S."/>
            <person name="Rump A."/>
            <person name="Yang H."/>
            <person name="Yu J."/>
            <person name="Wang J."/>
            <person name="Huang G."/>
            <person name="Gu J."/>
            <person name="Hood L."/>
            <person name="Rowen L."/>
            <person name="Madan A."/>
            <person name="Qin S."/>
            <person name="Davis R.W."/>
            <person name="Federspiel N.A."/>
            <person name="Abola A.P."/>
            <person name="Proctor M.J."/>
            <person name="Myers R.M."/>
            <person name="Schmutz J."/>
            <person name="Dickson M."/>
            <person name="Grimwood J."/>
            <person name="Cox D.R."/>
            <person name="Olson M.V."/>
            <person name="Kaul R."/>
            <person name="Raymond C."/>
            <person name="Shimizu N."/>
            <person name="Kawasaki K."/>
            <person name="Minoshima S."/>
            <person name="Evans G.A."/>
            <person name="Athanasiou M."/>
            <person name="Schultz R."/>
            <person name="Roe B.A."/>
            <person name="Chen F."/>
            <person name="Pan H."/>
            <person name="Ramser J."/>
            <person name="Lehrach H."/>
            <person name="Reinhardt R."/>
            <person name="McCombie W.R."/>
            <person name="de la Bastide M."/>
            <person name="Dedhia N."/>
            <person name="Blocker H."/>
            <person name="Hornischer K."/>
            <person name="Nordsiek G."/>
            <person name="Agarwala R."/>
            <person name="Aravind L."/>
            <person name="Bailey J.A."/>
            <person name="Bateman A."/>
            <person name="Batzoglou S."/>
            <person name="Birney E."/>
            <person name="Bork P."/>
            <person name="Brown D.G."/>
            <person name="Burge C.B."/>
            <person name="Cerutti L."/>
            <person name="Chen H.C."/>
            <person name="Church D."/>
            <person name="Clamp M."/>
            <person name="Copley R.R."/>
            <person name="Doerks T."/>
            <person name="Eddy S.R."/>
            <person name="Eichler E.E."/>
            <person name="Furey T.S."/>
            <person name="Galagan J."/>
            <person name="Gilbert J.G."/>
            <person name="Harmon C."/>
            <person name="Hayashizaki Y."/>
            <person name="Haussler D."/>
            <person name="Hermjakob H."/>
            <person name="Hokamp K."/>
            <person name="Jang W."/>
            <person name="Johnson L.S."/>
            <person name="Jones T.A."/>
            <person name="Kasif S."/>
            <person name="Kaspryzk A."/>
            <person name="Kennedy S."/>
            <person name="Kent W.J."/>
            <person name="Kitts P."/>
            <person name="Koonin E.V."/>
            <person name="Korf I."/>
            <person name="Kulp D."/>
            <person name="Lancet D."/>
            <person name="Lowe T.M."/>
            <person name="McLysaght A."/>
            <person name="Mikkelsen T."/>
            <person name="Moran J.V."/>
            <person name="Mulder N."/>
            <person name="Pollara V.J."/>
            <person name="Ponting C.P."/>
            <person name="Schuler G."/>
            <person name="Schultz J."/>
            <person name="Slater G."/>
            <person name="Smit A.F."/>
            <person name="Stupka E."/>
            <person name="Szustakowski J."/>
            <person name="Thierry-Mieg D."/>
            <person name="Thierry-Mieg J."/>
            <person name="Wagner L."/>
            <person name="Wallis J."/>
            <person name="Wheeler R."/>
            <person name="Williams A."/>
            <person name="Wolf Y.I."/>
            <person name="Wolfe K.H."/>
            <person name="Yang S.P."/>
            <person name="Yeh R.F."/>
            <person name="Collins F."/>
            <person name="Guyer M.S."/>
            <person name="Peterson J."/>
            <person name="Felsenfeld A."/>
            <person name="Wetterstrand K.A."/>
            <person name="Patrinos A."/>
            <person name="Morgan M.J."/>
            <person name="de Jong P."/>
            <person name="Catanese J.J."/>
            <person name="Osoegawa K."/>
            <person name="Shizuya H."/>
            <person name="Choi S."/>
            <person name="Chen Y.J."/>
        </authorList>
    </citation>
    <scope>NUCLEOTIDE SEQUENCE [LARGE SCALE GENOMIC DNA]</scope>
</reference>
<proteinExistence type="predicted"/>
<dbReference type="UCSC" id="uc061wdb.1">
    <property type="organism name" value="human"/>
</dbReference>
<dbReference type="EMBL" id="AL160175">
    <property type="status" value="NOT_ANNOTATED_CDS"/>
    <property type="molecule type" value="Genomic_DNA"/>
</dbReference>
<gene>
    <name evidence="2" type="primary">TTLL9</name>
</gene>
<dbReference type="Bgee" id="ENSG00000131044">
    <property type="expression patterns" value="Expressed in right uterine tube and 134 other cell types or tissues"/>
</dbReference>
<dbReference type="OpenTargets" id="ENSG00000131044"/>
<reference evidence="2 3" key="2">
    <citation type="journal article" date="2001" name="Nature">
        <title>The DNA sequence and comparative analysis of human chromosome 20.</title>
        <authorList>
            <person name="Deloukas P."/>
            <person name="Matthews L.H."/>
            <person name="Ashurst J."/>
            <person name="Burton J."/>
            <person name="Gilbert J.G."/>
            <person name="Jones M."/>
            <person name="Stavrides G."/>
            <person name="Almeida J.P."/>
            <person name="Babbage A.K."/>
            <person name="Bagguley C.L."/>
            <person name="Bailey J."/>
            <person name="Barlow K.F."/>
            <person name="Bates K.N."/>
            <person name="Beard L.M."/>
            <person name="Beare D.M."/>
            <person name="Beasley O.P."/>
            <person name="Bird C.P."/>
            <person name="Blakey S.E."/>
            <person name="Bridgeman A.M."/>
            <person name="Brown A.J."/>
            <person name="Buck D."/>
            <person name="Burrill W."/>
            <person name="Butler A.P."/>
            <person name="Carder C."/>
            <person name="Carter N.P."/>
            <person name="Chapman J.C."/>
            <person name="Clamp M."/>
            <person name="Clark G."/>
            <person name="Clark L.N."/>
            <person name="Clark S.Y."/>
            <person name="Clee C.M."/>
            <person name="Clegg S."/>
            <person name="Cobley V.E."/>
            <person name="Collier R.E."/>
            <person name="Connor R."/>
            <person name="Corby N.R."/>
            <person name="Coulson A."/>
            <person name="Coville G.J."/>
            <person name="Deadman R."/>
            <person name="Dhami P."/>
            <person name="Dunn M."/>
            <person name="Ellington A.G."/>
            <person name="Frankland J.A."/>
            <person name="Fraser A."/>
            <person name="French L."/>
            <person name="Garner P."/>
            <person name="Grafham D.V."/>
            <person name="Griffiths C."/>
            <person name="Griffiths M.N."/>
            <person name="Gwilliam R."/>
            <person name="Hall R.E."/>
            <person name="Hammond S."/>
            <person name="Harley J.L."/>
            <person name="Heath P.D."/>
            <person name="Ho S."/>
            <person name="Holden J.L."/>
            <person name="Howden P.J."/>
            <person name="Huckle E."/>
            <person name="Hunt A.R."/>
            <person name="Hunt S.E."/>
            <person name="Jekosch K."/>
            <person name="Johnson C.M."/>
            <person name="Johnson D."/>
            <person name="Kay M.P."/>
            <person name="Kimberley A.M."/>
            <person name="King A."/>
            <person name="Knights A."/>
            <person name="Laird G.K."/>
            <person name="Lawlor S."/>
            <person name="Lehvaslaiho M.H."/>
            <person name="Leversha M."/>
            <person name="Lloyd C."/>
            <person name="Lloyd D.M."/>
            <person name="Lovell J.D."/>
            <person name="Marsh V.L."/>
            <person name="Martin S.L."/>
            <person name="McConnachie L.J."/>
            <person name="McLay K."/>
            <person name="McMurray A.A."/>
            <person name="Milne S."/>
            <person name="Mistry D."/>
            <person name="Moore M.J."/>
            <person name="Mullikin J.C."/>
            <person name="Nickerson T."/>
            <person name="Oliver K."/>
            <person name="Parker A."/>
            <person name="Patel R."/>
            <person name="Pearce T.A."/>
            <person name="Peck A.I."/>
            <person name="Phillimore B.J."/>
            <person name="Prathalingam S.R."/>
            <person name="Plumb R.W."/>
            <person name="Ramsay H."/>
            <person name="Rice C.M."/>
            <person name="Ross M.T."/>
            <person name="Scott C.E."/>
            <person name="Sehra H.K."/>
            <person name="Shownkeen R."/>
            <person name="Sims S."/>
            <person name="Skuce C.D."/>
            <person name="Smith M.L."/>
            <person name="Soderlund C."/>
            <person name="Steward C.A."/>
            <person name="Sulston J.E."/>
            <person name="Swann M."/>
            <person name="Sycamore N."/>
            <person name="Taylor R."/>
            <person name="Tee L."/>
            <person name="Thomas D.W."/>
            <person name="Thorpe A."/>
            <person name="Tracey A."/>
            <person name="Tromans A.C."/>
            <person name="Vaudin M."/>
            <person name="Wall M."/>
            <person name="Wallis J.M."/>
            <person name="Whitehead S.L."/>
            <person name="Whittaker P."/>
            <person name="Willey D.L."/>
            <person name="Williams L."/>
            <person name="Williams S.A."/>
            <person name="Wilming L."/>
            <person name="Wray P.W."/>
            <person name="Hubbard T."/>
            <person name="Durbin R.M."/>
            <person name="Bentley D.R."/>
            <person name="Beck S."/>
            <person name="Rogers J."/>
        </authorList>
    </citation>
    <scope>NUCLEOTIDE SEQUENCE [LARGE SCALE GENOMIC DNA]</scope>
</reference>
<dbReference type="EMBL" id="AL031658">
    <property type="status" value="NOT_ANNOTATED_CDS"/>
    <property type="molecule type" value="Genomic_DNA"/>
</dbReference>
<dbReference type="VEuPathDB" id="HostDB:ENSG00000131044"/>
<dbReference type="HGNC" id="HGNC:16118">
    <property type="gene designation" value="TTLL9"/>
</dbReference>
<feature type="region of interest" description="Disordered" evidence="1">
    <location>
        <begin position="65"/>
        <end position="105"/>
    </location>
</feature>
<dbReference type="Ensembl" id="ENST00000375921.6">
    <property type="protein sequence ID" value="ENSP00000365086.3"/>
    <property type="gene ID" value="ENSG00000131044.19"/>
</dbReference>
<accession>A0A0A0MR21</accession>
<dbReference type="ExpressionAtlas" id="A0A0A0MR21">
    <property type="expression patterns" value="baseline and differential"/>
</dbReference>
<sequence>MVPSREALLGPGTTAIRCPKKLQMTSLYPEKTQRIYKLPELIIQQGHQIQEPKLQGPWIVKGKRARAESIDPVQDHPHEHTHGRPSPQARMGGSEGRRGVGFLLV</sequence>
<dbReference type="Proteomes" id="UP000005640">
    <property type="component" value="Chromosome 20"/>
</dbReference>
<dbReference type="EMBL" id="AL359765">
    <property type="status" value="NOT_ANNOTATED_CDS"/>
    <property type="molecule type" value="Genomic_DNA"/>
</dbReference>
<dbReference type="Ensembl" id="ENST00000310998.8">
    <property type="protein sequence ID" value="ENSP00000308980.5"/>
    <property type="gene ID" value="ENSG00000131044.19"/>
</dbReference>